<dbReference type="Proteomes" id="UP000685013">
    <property type="component" value="Chromosome 4"/>
</dbReference>
<organism evidence="1 2">
    <name type="scientific">Cucurbita argyrosperma subsp. sororia</name>
    <dbReference type="NCBI Taxonomy" id="37648"/>
    <lineage>
        <taxon>Eukaryota</taxon>
        <taxon>Viridiplantae</taxon>
        <taxon>Streptophyta</taxon>
        <taxon>Embryophyta</taxon>
        <taxon>Tracheophyta</taxon>
        <taxon>Spermatophyta</taxon>
        <taxon>Magnoliopsida</taxon>
        <taxon>eudicotyledons</taxon>
        <taxon>Gunneridae</taxon>
        <taxon>Pentapetalae</taxon>
        <taxon>rosids</taxon>
        <taxon>fabids</taxon>
        <taxon>Cucurbitales</taxon>
        <taxon>Cucurbitaceae</taxon>
        <taxon>Cucurbiteae</taxon>
        <taxon>Cucurbita</taxon>
    </lineage>
</organism>
<evidence type="ECO:0000313" key="1">
    <source>
        <dbReference type="EMBL" id="KAG6600422.1"/>
    </source>
</evidence>
<feature type="non-terminal residue" evidence="1">
    <location>
        <position position="1"/>
    </location>
</feature>
<name>A0AAV6NR40_9ROSI</name>
<dbReference type="EMBL" id="JAGKQH010000004">
    <property type="protein sequence ID" value="KAG6600422.1"/>
    <property type="molecule type" value="Genomic_DNA"/>
</dbReference>
<sequence length="86" mass="9435">MALICMKVSNKEVWMELQALVKHPFSLFSSLHQLICSLLSVSTLSLIIPGEEEALSPNGGAKQCNGVSKTRILVADQGQDDDEKYE</sequence>
<reference evidence="1 2" key="1">
    <citation type="journal article" date="2021" name="Hortic Res">
        <title>The domestication of Cucurbita argyrosperma as revealed by the genome of its wild relative.</title>
        <authorList>
            <person name="Barrera-Redondo J."/>
            <person name="Sanchez-de la Vega G."/>
            <person name="Aguirre-Liguori J.A."/>
            <person name="Castellanos-Morales G."/>
            <person name="Gutierrez-Guerrero Y.T."/>
            <person name="Aguirre-Dugua X."/>
            <person name="Aguirre-Planter E."/>
            <person name="Tenaillon M.I."/>
            <person name="Lira-Saade R."/>
            <person name="Eguiarte L.E."/>
        </authorList>
    </citation>
    <scope>NUCLEOTIDE SEQUENCE [LARGE SCALE GENOMIC DNA]</scope>
    <source>
        <strain evidence="1">JBR-2021</strain>
    </source>
</reference>
<accession>A0AAV6NR40</accession>
<comment type="caution">
    <text evidence="1">The sequence shown here is derived from an EMBL/GenBank/DDBJ whole genome shotgun (WGS) entry which is preliminary data.</text>
</comment>
<dbReference type="AlphaFoldDB" id="A0AAV6NR40"/>
<evidence type="ECO:0000313" key="2">
    <source>
        <dbReference type="Proteomes" id="UP000685013"/>
    </source>
</evidence>
<proteinExistence type="predicted"/>
<keyword evidence="2" id="KW-1185">Reference proteome</keyword>
<gene>
    <name evidence="1" type="ORF">SDJN03_05655</name>
</gene>
<protein>
    <submittedName>
        <fullName evidence="1">Uncharacterized protein</fullName>
    </submittedName>
</protein>